<dbReference type="Gene3D" id="3.30.40.10">
    <property type="entry name" value="Zinc/RING finger domain, C3HC4 (zinc finger)"/>
    <property type="match status" value="1"/>
</dbReference>
<name>A0A2L2T0H8_9HYPO</name>
<dbReference type="PROSITE" id="PS50089">
    <property type="entry name" value="ZF_RING_2"/>
    <property type="match status" value="1"/>
</dbReference>
<dbReference type="InterPro" id="IPR013083">
    <property type="entry name" value="Znf_RING/FYVE/PHD"/>
</dbReference>
<evidence type="ECO:0000256" key="1">
    <source>
        <dbReference type="ARBA" id="ARBA00022723"/>
    </source>
</evidence>
<accession>A0A2L2T0H8</accession>
<keyword evidence="3" id="KW-0862">Zinc</keyword>
<sequence length="431" mass="47347">MSSIQDFWPPIEEAININNDPSQPNTTSHVQCPICLEAIAVTSFSPVPEREGDILGTDPTLGEILLCGHVLCQACRVQNEDASNPWEDRKCPMCRTSLQCIDCGKPSQVVPIPKEGPTSTVPAILTGGSRCRDCKAIAGFDESIQQGGWPEGLGDLEPGFVPLFYHLVTKMQQQNMIVCKRSIVNAFSTIVEEEFGHMVTKRSDRIHEMHAALEGESPWFEEEDSSEDEEITFPPLEEPPTPHVQWQDSLAPHVGHEFTAMLEASQPPAQSQQQSQARTAQGVQNSLGSLAARPTPRAGLRQLFGPRYEEWPGPVGAPNNNPNGMRLVSVAARPSTQEGVLAEFVETYVPEEWVNVGNNEWQSFGFDHEAVDIHVDSNGNDDEEHHSVDDDTSSEDDDDSGTYNDDSPNSSSSESEDDSNSNEDGDVEMTF</sequence>
<feature type="compositionally biased region" description="Acidic residues" evidence="5">
    <location>
        <begin position="219"/>
        <end position="231"/>
    </location>
</feature>
<dbReference type="SUPFAM" id="SSF57850">
    <property type="entry name" value="RING/U-box"/>
    <property type="match status" value="1"/>
</dbReference>
<feature type="compositionally biased region" description="Polar residues" evidence="5">
    <location>
        <begin position="278"/>
        <end position="288"/>
    </location>
</feature>
<evidence type="ECO:0000256" key="4">
    <source>
        <dbReference type="PROSITE-ProRule" id="PRU00175"/>
    </source>
</evidence>
<feature type="compositionally biased region" description="Low complexity" evidence="5">
    <location>
        <begin position="264"/>
        <end position="277"/>
    </location>
</feature>
<dbReference type="GeneID" id="37262857"/>
<dbReference type="OrthoDB" id="654191at2759"/>
<feature type="compositionally biased region" description="Acidic residues" evidence="5">
    <location>
        <begin position="390"/>
        <end position="400"/>
    </location>
</feature>
<evidence type="ECO:0000313" key="8">
    <source>
        <dbReference type="Proteomes" id="UP000245910"/>
    </source>
</evidence>
<feature type="compositionally biased region" description="Low complexity" evidence="5">
    <location>
        <begin position="401"/>
        <end position="413"/>
    </location>
</feature>
<reference evidence="8" key="1">
    <citation type="submission" date="2014-10" db="EMBL/GenBank/DDBJ databases">
        <authorList>
            <person name="King R."/>
        </authorList>
    </citation>
    <scope>NUCLEOTIDE SEQUENCE [LARGE SCALE GENOMIC DNA]</scope>
    <source>
        <strain evidence="8">A3/5</strain>
    </source>
</reference>
<protein>
    <recommendedName>
        <fullName evidence="6">RING-type domain-containing protein</fullName>
    </recommendedName>
</protein>
<feature type="region of interest" description="Disordered" evidence="5">
    <location>
        <begin position="264"/>
        <end position="297"/>
    </location>
</feature>
<dbReference type="SMART" id="SM00184">
    <property type="entry name" value="RING"/>
    <property type="match status" value="1"/>
</dbReference>
<dbReference type="RefSeq" id="XP_025580925.1">
    <property type="nucleotide sequence ID" value="XM_025726350.2"/>
</dbReference>
<dbReference type="STRING" id="56646.A0A2L2T0H8"/>
<dbReference type="Pfam" id="PF00097">
    <property type="entry name" value="zf-C3HC4"/>
    <property type="match status" value="1"/>
</dbReference>
<keyword evidence="1" id="KW-0479">Metal-binding</keyword>
<evidence type="ECO:0000256" key="2">
    <source>
        <dbReference type="ARBA" id="ARBA00022771"/>
    </source>
</evidence>
<evidence type="ECO:0000313" key="7">
    <source>
        <dbReference type="EMBL" id="CEI38529.1"/>
    </source>
</evidence>
<dbReference type="AlphaFoldDB" id="A0A2L2T0H8"/>
<feature type="compositionally biased region" description="Acidic residues" evidence="5">
    <location>
        <begin position="414"/>
        <end position="431"/>
    </location>
</feature>
<feature type="domain" description="RING-type" evidence="6">
    <location>
        <begin position="32"/>
        <end position="95"/>
    </location>
</feature>
<evidence type="ECO:0000259" key="6">
    <source>
        <dbReference type="PROSITE" id="PS50089"/>
    </source>
</evidence>
<evidence type="ECO:0000256" key="5">
    <source>
        <dbReference type="SAM" id="MobiDB-lite"/>
    </source>
</evidence>
<dbReference type="KEGG" id="fvn:FVRRES_11220"/>
<feature type="region of interest" description="Disordered" evidence="5">
    <location>
        <begin position="374"/>
        <end position="431"/>
    </location>
</feature>
<proteinExistence type="predicted"/>
<dbReference type="EMBL" id="LN649232">
    <property type="protein sequence ID" value="CEI38529.1"/>
    <property type="molecule type" value="Genomic_DNA"/>
</dbReference>
<dbReference type="Proteomes" id="UP000245910">
    <property type="component" value="Chromosome IIII"/>
</dbReference>
<dbReference type="GO" id="GO:0008270">
    <property type="term" value="F:zinc ion binding"/>
    <property type="evidence" value="ECO:0007669"/>
    <property type="project" value="UniProtKB-KW"/>
</dbReference>
<keyword evidence="2 4" id="KW-0863">Zinc-finger</keyword>
<feature type="region of interest" description="Disordered" evidence="5">
    <location>
        <begin position="217"/>
        <end position="236"/>
    </location>
</feature>
<keyword evidence="8" id="KW-1185">Reference proteome</keyword>
<organism evidence="7 8">
    <name type="scientific">Fusarium venenatum</name>
    <dbReference type="NCBI Taxonomy" id="56646"/>
    <lineage>
        <taxon>Eukaryota</taxon>
        <taxon>Fungi</taxon>
        <taxon>Dikarya</taxon>
        <taxon>Ascomycota</taxon>
        <taxon>Pezizomycotina</taxon>
        <taxon>Sordariomycetes</taxon>
        <taxon>Hypocreomycetidae</taxon>
        <taxon>Hypocreales</taxon>
        <taxon>Nectriaceae</taxon>
        <taxon>Fusarium</taxon>
    </lineage>
</organism>
<dbReference type="InterPro" id="IPR001841">
    <property type="entry name" value="Znf_RING"/>
</dbReference>
<dbReference type="InterPro" id="IPR018957">
    <property type="entry name" value="Znf_C3HC4_RING-type"/>
</dbReference>
<evidence type="ECO:0000256" key="3">
    <source>
        <dbReference type="ARBA" id="ARBA00022833"/>
    </source>
</evidence>